<keyword evidence="1" id="KW-0378">Hydrolase</keyword>
<organism evidence="3 4">
    <name type="scientific">Pseudopithomyces chartarum</name>
    <dbReference type="NCBI Taxonomy" id="1892770"/>
    <lineage>
        <taxon>Eukaryota</taxon>
        <taxon>Fungi</taxon>
        <taxon>Dikarya</taxon>
        <taxon>Ascomycota</taxon>
        <taxon>Pezizomycotina</taxon>
        <taxon>Dothideomycetes</taxon>
        <taxon>Pleosporomycetidae</taxon>
        <taxon>Pleosporales</taxon>
        <taxon>Massarineae</taxon>
        <taxon>Didymosphaeriaceae</taxon>
        <taxon>Pseudopithomyces</taxon>
    </lineage>
</organism>
<dbReference type="GO" id="GO:0016787">
    <property type="term" value="F:hydrolase activity"/>
    <property type="evidence" value="ECO:0007669"/>
    <property type="project" value="UniProtKB-KW"/>
</dbReference>
<feature type="domain" description="Serine hydrolase" evidence="2">
    <location>
        <begin position="1"/>
        <end position="214"/>
    </location>
</feature>
<evidence type="ECO:0000313" key="3">
    <source>
        <dbReference type="EMBL" id="KAK3208230.1"/>
    </source>
</evidence>
<sequence length="229" mass="24428">MRILALHGQGASATIFQTQLAPLLSALPPHWTFEFVDAPNDCGPGPGVDSVYGGPYYCFFESYTPERMAAAVEYVREIVEDEGPFDGIIGFSQGASVTAAYLAAYPETTEATALAFSFAIFICAALIPPEIAHGKHLEETIGSLLNNLPLPIPSLHIIGNQDTCYGQSVSLMQSCQASALSAKSNTSKLPEGVADVVYFPGGHQVPRDTAMVRKIEKAVEKTSRLGFLG</sequence>
<dbReference type="InterPro" id="IPR050593">
    <property type="entry name" value="LovG"/>
</dbReference>
<dbReference type="InterPro" id="IPR029058">
    <property type="entry name" value="AB_hydrolase_fold"/>
</dbReference>
<dbReference type="GO" id="GO:0005634">
    <property type="term" value="C:nucleus"/>
    <property type="evidence" value="ECO:0007669"/>
    <property type="project" value="TreeGrafter"/>
</dbReference>
<dbReference type="GO" id="GO:0005737">
    <property type="term" value="C:cytoplasm"/>
    <property type="evidence" value="ECO:0007669"/>
    <property type="project" value="TreeGrafter"/>
</dbReference>
<protein>
    <recommendedName>
        <fullName evidence="2">Serine hydrolase domain-containing protein</fullName>
    </recommendedName>
</protein>
<dbReference type="Gene3D" id="3.40.50.1820">
    <property type="entry name" value="alpha/beta hydrolase"/>
    <property type="match status" value="1"/>
</dbReference>
<dbReference type="PANTHER" id="PTHR48070">
    <property type="entry name" value="ESTERASE OVCA2"/>
    <property type="match status" value="1"/>
</dbReference>
<evidence type="ECO:0000313" key="4">
    <source>
        <dbReference type="Proteomes" id="UP001280581"/>
    </source>
</evidence>
<dbReference type="InterPro" id="IPR005645">
    <property type="entry name" value="FSH-like_dom"/>
</dbReference>
<evidence type="ECO:0000256" key="1">
    <source>
        <dbReference type="ARBA" id="ARBA00022801"/>
    </source>
</evidence>
<dbReference type="SUPFAM" id="SSF53474">
    <property type="entry name" value="alpha/beta-Hydrolases"/>
    <property type="match status" value="1"/>
</dbReference>
<name>A0AAN6LZI4_9PLEO</name>
<dbReference type="GO" id="GO:0019748">
    <property type="term" value="P:secondary metabolic process"/>
    <property type="evidence" value="ECO:0007669"/>
    <property type="project" value="TreeGrafter"/>
</dbReference>
<dbReference type="EMBL" id="WVTA01000007">
    <property type="protein sequence ID" value="KAK3208230.1"/>
    <property type="molecule type" value="Genomic_DNA"/>
</dbReference>
<dbReference type="Pfam" id="PF03959">
    <property type="entry name" value="FSH1"/>
    <property type="match status" value="1"/>
</dbReference>
<evidence type="ECO:0000259" key="2">
    <source>
        <dbReference type="Pfam" id="PF03959"/>
    </source>
</evidence>
<reference evidence="3 4" key="1">
    <citation type="submission" date="2021-02" db="EMBL/GenBank/DDBJ databases">
        <title>Genome assembly of Pseudopithomyces chartarum.</title>
        <authorList>
            <person name="Jauregui R."/>
            <person name="Singh J."/>
            <person name="Voisey C."/>
        </authorList>
    </citation>
    <scope>NUCLEOTIDE SEQUENCE [LARGE SCALE GENOMIC DNA]</scope>
    <source>
        <strain evidence="3 4">AGR01</strain>
    </source>
</reference>
<accession>A0AAN6LZI4</accession>
<dbReference type="AlphaFoldDB" id="A0AAN6LZI4"/>
<dbReference type="PANTHER" id="PTHR48070:SF6">
    <property type="entry name" value="ESTERASE OVCA2"/>
    <property type="match status" value="1"/>
</dbReference>
<dbReference type="Proteomes" id="UP001280581">
    <property type="component" value="Unassembled WGS sequence"/>
</dbReference>
<gene>
    <name evidence="3" type="ORF">GRF29_77g48186</name>
</gene>
<keyword evidence="4" id="KW-1185">Reference proteome</keyword>
<proteinExistence type="predicted"/>
<comment type="caution">
    <text evidence="3">The sequence shown here is derived from an EMBL/GenBank/DDBJ whole genome shotgun (WGS) entry which is preliminary data.</text>
</comment>